<dbReference type="PANTHER" id="PTHR14338">
    <property type="entry name" value="ACTIN FILAMENT-ASSOCIATED PROTEIN 1 FAMILY MEMBER"/>
    <property type="match status" value="1"/>
</dbReference>
<dbReference type="Proteomes" id="UP001145742">
    <property type="component" value="Unassembled WGS sequence"/>
</dbReference>
<dbReference type="SMART" id="SM00233">
    <property type="entry name" value="PH"/>
    <property type="match status" value="2"/>
</dbReference>
<feature type="compositionally biased region" description="Polar residues" evidence="14">
    <location>
        <begin position="173"/>
        <end position="186"/>
    </location>
</feature>
<dbReference type="SUPFAM" id="SSF50729">
    <property type="entry name" value="PH domain-like"/>
    <property type="match status" value="2"/>
</dbReference>
<comment type="caution">
    <text evidence="16">The sequence shown here is derived from an EMBL/GenBank/DDBJ whole genome shotgun (WGS) entry which is preliminary data.</text>
</comment>
<feature type="region of interest" description="Disordered" evidence="14">
    <location>
        <begin position="105"/>
        <end position="207"/>
    </location>
</feature>
<feature type="compositionally biased region" description="Polar residues" evidence="14">
    <location>
        <begin position="144"/>
        <end position="153"/>
    </location>
</feature>
<evidence type="ECO:0000256" key="2">
    <source>
        <dbReference type="ARBA" id="ARBA00004188"/>
    </source>
</evidence>
<dbReference type="CDD" id="cd13306">
    <property type="entry name" value="PH1_AFAP"/>
    <property type="match status" value="1"/>
</dbReference>
<feature type="compositionally biased region" description="Pro residues" evidence="14">
    <location>
        <begin position="113"/>
        <end position="125"/>
    </location>
</feature>
<dbReference type="SUPFAM" id="SSF58014">
    <property type="entry name" value="Coiled-coil domain of nucleotide exchange factor GrpE"/>
    <property type="match status" value="1"/>
</dbReference>
<feature type="coiled-coil region" evidence="13">
    <location>
        <begin position="730"/>
        <end position="757"/>
    </location>
</feature>
<dbReference type="InterPro" id="IPR036188">
    <property type="entry name" value="FAD/NAD-bd_sf"/>
</dbReference>
<feature type="compositionally biased region" description="Basic and acidic residues" evidence="14">
    <location>
        <begin position="518"/>
        <end position="527"/>
    </location>
</feature>
<dbReference type="InterPro" id="IPR009012">
    <property type="entry name" value="GrpE_head"/>
</dbReference>
<reference evidence="16" key="1">
    <citation type="submission" date="2019-10" db="EMBL/GenBank/DDBJ databases">
        <authorList>
            <person name="Soares A.E.R."/>
            <person name="Aleixo A."/>
            <person name="Schneider P."/>
            <person name="Miyaki C.Y."/>
            <person name="Schneider M.P."/>
            <person name="Mello C."/>
            <person name="Vasconcelos A.T.R."/>
        </authorList>
    </citation>
    <scope>NUCLEOTIDE SEQUENCE</scope>
    <source>
        <tissue evidence="16">Muscle</tissue>
    </source>
</reference>
<evidence type="ECO:0000256" key="9">
    <source>
        <dbReference type="ARBA" id="ARBA00022949"/>
    </source>
</evidence>
<evidence type="ECO:0000256" key="6">
    <source>
        <dbReference type="ARBA" id="ARBA00016930"/>
    </source>
</evidence>
<dbReference type="PANTHER" id="PTHR14338:SF1">
    <property type="entry name" value="ACTIN FILAMENT-ASSOCIATED PROTEIN 1-LIKE 1"/>
    <property type="match status" value="1"/>
</dbReference>
<keyword evidence="10 13" id="KW-0175">Coiled coil</keyword>
<dbReference type="Gene3D" id="3.50.50.60">
    <property type="entry name" value="FAD/NAD(P)-binding domain"/>
    <property type="match status" value="1"/>
</dbReference>
<evidence type="ECO:0000256" key="14">
    <source>
        <dbReference type="SAM" id="MobiDB-lite"/>
    </source>
</evidence>
<dbReference type="SUPFAM" id="SSF51064">
    <property type="entry name" value="Head domain of nucleotide exchange factor GrpE"/>
    <property type="match status" value="1"/>
</dbReference>
<proteinExistence type="inferred from homology"/>
<evidence type="ECO:0000313" key="16">
    <source>
        <dbReference type="EMBL" id="KAJ7405855.1"/>
    </source>
</evidence>
<organism evidence="16 17">
    <name type="scientific">Willisornis vidua</name>
    <name type="common">Xingu scale-backed antbird</name>
    <dbReference type="NCBI Taxonomy" id="1566151"/>
    <lineage>
        <taxon>Eukaryota</taxon>
        <taxon>Metazoa</taxon>
        <taxon>Chordata</taxon>
        <taxon>Craniata</taxon>
        <taxon>Vertebrata</taxon>
        <taxon>Euteleostomi</taxon>
        <taxon>Archelosauria</taxon>
        <taxon>Archosauria</taxon>
        <taxon>Dinosauria</taxon>
        <taxon>Saurischia</taxon>
        <taxon>Theropoda</taxon>
        <taxon>Coelurosauria</taxon>
        <taxon>Aves</taxon>
        <taxon>Neognathae</taxon>
        <taxon>Neoaves</taxon>
        <taxon>Telluraves</taxon>
        <taxon>Australaves</taxon>
        <taxon>Passeriformes</taxon>
        <taxon>Thamnophilidae</taxon>
        <taxon>Willisornis</taxon>
    </lineage>
</organism>
<feature type="domain" description="PH" evidence="15">
    <location>
        <begin position="346"/>
        <end position="440"/>
    </location>
</feature>
<dbReference type="Pfam" id="PF01025">
    <property type="entry name" value="GrpE"/>
    <property type="match status" value="1"/>
</dbReference>
<accession>A0ABQ9CN30</accession>
<evidence type="ECO:0000313" key="17">
    <source>
        <dbReference type="Proteomes" id="UP001145742"/>
    </source>
</evidence>
<evidence type="ECO:0000256" key="5">
    <source>
        <dbReference type="ARBA" id="ARBA00009054"/>
    </source>
</evidence>
<sequence length="1351" mass="150971">MDRLSVLDQLLPELSVLLKLLDHEYLSATTQEKKLAVSTILQKLQPPAGKDVDYMYVNTASLSNGTSFVESLFEEFDCNLQDLQDMQEEEGDASDGVGLELAKSQTAKTVPVDPAPPLPTTPPPEDYYEEALPLGPGKAPEYITSRNSSSPPNSIEDGYYEDADSNYPVTRINGEQKNSYNDSDAMSSSYESYDEEEEEGKSQQLTHQWPSEEASMNLVKDCRICGFLLRKKRFGQWAKQLTIIRDSKLLCYKSSKDRQPHVEVPLGTCSVIYVPKDGRRKKHELRFSLPGAEALVLAVQSKEQAEEWLKVIKEASSPAASGMEAPTSPVMPCKMDLDKVMVSKGPTKVLGYLSVLVNQCWKERWCRLKGNTLYFHKDRTDLRTHVNAIVLRGCEVVPGLGPKHPFAFRILRNGQEVTALEASSSEDLGRWLGLLLVETGSKTAPEALHYDYVDVETIANIVTAVRHSYLWASSSQDHQPDSSRVVYDDVPYEKVQAEEEPGRPAGAQVKRHASSCSEKSRRVDPQVRVKRHASSANQYRYGKNRAEEDARRFLTEKEKLEKEKASIRSELMLLRKEKRELREAMKGSTGAKLQELEQRVATLEEQCRQKEERRVDLELKLTEVKEQLKQSLAGGPALGLAVTSKAENGVCIPFCSLMSPTYVSNMVSGDQHMGKTVALSHCGQSLYFRGSPCVFSTAAQQRSTGDECGPEDPHDEPKHPLSDCALEHKAIKLEEQVRDLTERYRKALADSENVRRRTQKFVEDAKLFGIQSFCRDLVEVADILEKTAESAAGEAEPSNPNPTLKKIYEGLSLIEAKLQSVFAKHGLQKMNPVGGRYDPYDHEIVCHVPAEGLQPGTIALVTQDGYKLHGRTIRHALVKFQLASLPRAVVGGGLGGSAAAYFLQQHFGPQVQLDVYEAAGVGGRLATVTVNKQQYESRAASIHALSLHMQDFVKILGLKHRREVAGKSAIFSGEHFVLEETDWYLLNLCRLWWHYGISFLRLQMWVEEVMEKFMRIYKYQAHGYAFSSLEELLRSLGGDAFVNMTQRSVAESLLEVGVTQRFVDDVIAAVLRSSYGQSVLVPAFAGAMSLAGAQGSTWAVEGGNKLVCSGLLKLTKANVISARVTGISLHSSEGRALYQVHYESSEGQGSAFYDMVVVTTPLHPSRSNFTFENFEPHIADFPGAFQPSVTSVVHGYLNSSYFGFPDPKLFPFTSILTTDTPDLFFNAMDNICPVNISAAFRRKQPQEAAVWRVLSQKPLDKHQLKTLFRSYYSVQVTEWQTYPRYDAAKSLPPIVLHENLFYLSGVEWVASSMEMIAVAAKNVALLAYNRWHQDLEKIDQKDLMHKVKTEL</sequence>
<dbReference type="SUPFAM" id="SSF51905">
    <property type="entry name" value="FAD/NAD(P)-binding domain"/>
    <property type="match status" value="1"/>
</dbReference>
<feature type="domain" description="PH" evidence="15">
    <location>
        <begin position="221"/>
        <end position="317"/>
    </location>
</feature>
<keyword evidence="8" id="KW-0677">Repeat</keyword>
<gene>
    <name evidence="16" type="ORF">WISP_137099</name>
</gene>
<dbReference type="Gene3D" id="2.30.22.10">
    <property type="entry name" value="Head domain of nucleotide exchange factor GrpE"/>
    <property type="match status" value="1"/>
</dbReference>
<feature type="coiled-coil region" evidence="13">
    <location>
        <begin position="543"/>
        <end position="627"/>
    </location>
</feature>
<feature type="region of interest" description="Disordered" evidence="14">
    <location>
        <begin position="497"/>
        <end position="535"/>
    </location>
</feature>
<keyword evidence="12" id="KW-0966">Cell projection</keyword>
<comment type="subcellular location">
    <subcellularLocation>
        <location evidence="3">Cell projection</location>
        <location evidence="3">Invadopodium</location>
    </subcellularLocation>
    <subcellularLocation>
        <location evidence="2">Cell projection</location>
        <location evidence="2">Podosome</location>
    </subcellularLocation>
    <subcellularLocation>
        <location evidence="4">Cytoplasm</location>
    </subcellularLocation>
</comment>
<dbReference type="InterPro" id="IPR010795">
    <property type="entry name" value="Prenylcys_lyase"/>
</dbReference>
<keyword evidence="11" id="KW-0143">Chaperone</keyword>
<dbReference type="InterPro" id="IPR000740">
    <property type="entry name" value="GrpE"/>
</dbReference>
<dbReference type="PROSITE" id="PS50003">
    <property type="entry name" value="PH_DOMAIN"/>
    <property type="match status" value="2"/>
</dbReference>
<dbReference type="Gene3D" id="2.30.29.30">
    <property type="entry name" value="Pleckstrin-homology domain (PH domain)/Phosphotyrosine-binding domain (PTB)"/>
    <property type="match status" value="2"/>
</dbReference>
<evidence type="ECO:0000256" key="3">
    <source>
        <dbReference type="ARBA" id="ARBA00004264"/>
    </source>
</evidence>
<name>A0ABQ9CN30_9PASS</name>
<evidence type="ECO:0000256" key="4">
    <source>
        <dbReference type="ARBA" id="ARBA00004496"/>
    </source>
</evidence>
<evidence type="ECO:0000256" key="12">
    <source>
        <dbReference type="ARBA" id="ARBA00023273"/>
    </source>
</evidence>
<dbReference type="CDD" id="cd13307">
    <property type="entry name" value="PH2_AFAP"/>
    <property type="match status" value="1"/>
</dbReference>
<keyword evidence="17" id="KW-1185">Reference proteome</keyword>
<dbReference type="CDD" id="cd00446">
    <property type="entry name" value="GrpE"/>
    <property type="match status" value="1"/>
</dbReference>
<dbReference type="InterPro" id="IPR030113">
    <property type="entry name" value="AFAP"/>
</dbReference>
<comment type="function">
    <text evidence="1">May be involved in podosome and invadosome formation.</text>
</comment>
<dbReference type="Pfam" id="PF00169">
    <property type="entry name" value="PH"/>
    <property type="match status" value="2"/>
</dbReference>
<dbReference type="Pfam" id="PF13450">
    <property type="entry name" value="NAD_binding_8"/>
    <property type="match status" value="1"/>
</dbReference>
<dbReference type="Pfam" id="PF07156">
    <property type="entry name" value="Prenylcys_lyase"/>
    <property type="match status" value="1"/>
</dbReference>
<keyword evidence="9" id="KW-0965">Cell junction</keyword>
<keyword evidence="7" id="KW-0963">Cytoplasm</keyword>
<dbReference type="PRINTS" id="PR00773">
    <property type="entry name" value="GRPEPROTEIN"/>
</dbReference>
<dbReference type="InterPro" id="IPR001849">
    <property type="entry name" value="PH_domain"/>
</dbReference>
<dbReference type="EMBL" id="WHWB01034690">
    <property type="protein sequence ID" value="KAJ7405855.1"/>
    <property type="molecule type" value="Genomic_DNA"/>
</dbReference>
<evidence type="ECO:0000256" key="8">
    <source>
        <dbReference type="ARBA" id="ARBA00022737"/>
    </source>
</evidence>
<evidence type="ECO:0000256" key="7">
    <source>
        <dbReference type="ARBA" id="ARBA00022490"/>
    </source>
</evidence>
<dbReference type="Gene3D" id="3.90.20.20">
    <property type="match status" value="1"/>
</dbReference>
<comment type="similarity">
    <text evidence="5">Belongs to the GrpE family.</text>
</comment>
<dbReference type="InterPro" id="IPR011993">
    <property type="entry name" value="PH-like_dom_sf"/>
</dbReference>
<evidence type="ECO:0000256" key="13">
    <source>
        <dbReference type="SAM" id="Coils"/>
    </source>
</evidence>
<dbReference type="HAMAP" id="MF_01151">
    <property type="entry name" value="GrpE"/>
    <property type="match status" value="1"/>
</dbReference>
<evidence type="ECO:0000259" key="15">
    <source>
        <dbReference type="PROSITE" id="PS50003"/>
    </source>
</evidence>
<protein>
    <recommendedName>
        <fullName evidence="6">Actin filament-associated protein 1-like 1</fullName>
    </recommendedName>
</protein>
<dbReference type="InterPro" id="IPR013805">
    <property type="entry name" value="GrpE_CC"/>
</dbReference>
<evidence type="ECO:0000256" key="10">
    <source>
        <dbReference type="ARBA" id="ARBA00023054"/>
    </source>
</evidence>
<evidence type="ECO:0000256" key="1">
    <source>
        <dbReference type="ARBA" id="ARBA00002089"/>
    </source>
</evidence>
<evidence type="ECO:0000256" key="11">
    <source>
        <dbReference type="ARBA" id="ARBA00023186"/>
    </source>
</evidence>